<proteinExistence type="predicted"/>
<sequence length="300" mass="35056">MKKHSIFISLLTMSFQSYGQDSSINKIKTWLTEKNFSIRKTFDGSKNENKPAGMLFWIDHQSKNDFFNVDLAIKISEFELLKNKHSSLIFYPKVEWHKSTDSTDLKNKIDGGINFEFIPFGLKSPNLKPGLVNEGLVIAPWFQGTSSFKQNLLDKVFETKLTLQTSFASNYSWLPGWQMRDGNLNFRFRYYPYFGAEYNRLPNLITKGVSEEFYCYFIRLFAELWIVPRTLQLNIDGTYRQIINNKSSIKTWLPIINPSLYFYPGKQETIGIGYEYKNGYDTDAKFQLVQLSKLTFNIKI</sequence>
<reference evidence="1 2" key="1">
    <citation type="submission" date="2023-05" db="EMBL/GenBank/DDBJ databases">
        <title>Genome sequence of Pinibacter sp. MAH-24.</title>
        <authorList>
            <person name="Huq M.A."/>
        </authorList>
    </citation>
    <scope>NUCLEOTIDE SEQUENCE [LARGE SCALE GENOMIC DNA]</scope>
    <source>
        <strain evidence="1 2">MAH-24</strain>
    </source>
</reference>
<organism evidence="1 2">
    <name type="scientific">Pinibacter soli</name>
    <dbReference type="NCBI Taxonomy" id="3044211"/>
    <lineage>
        <taxon>Bacteria</taxon>
        <taxon>Pseudomonadati</taxon>
        <taxon>Bacteroidota</taxon>
        <taxon>Chitinophagia</taxon>
        <taxon>Chitinophagales</taxon>
        <taxon>Chitinophagaceae</taxon>
        <taxon>Pinibacter</taxon>
    </lineage>
</organism>
<protein>
    <submittedName>
        <fullName evidence="1">Uncharacterized protein</fullName>
    </submittedName>
</protein>
<keyword evidence="2" id="KW-1185">Reference proteome</keyword>
<name>A0ABT6RHE1_9BACT</name>
<dbReference type="RefSeq" id="WP_282336118.1">
    <property type="nucleotide sequence ID" value="NZ_JASBRG010000007.1"/>
</dbReference>
<evidence type="ECO:0000313" key="1">
    <source>
        <dbReference type="EMBL" id="MDI3321998.1"/>
    </source>
</evidence>
<accession>A0ABT6RHE1</accession>
<dbReference type="Proteomes" id="UP001226434">
    <property type="component" value="Unassembled WGS sequence"/>
</dbReference>
<comment type="caution">
    <text evidence="1">The sequence shown here is derived from an EMBL/GenBank/DDBJ whole genome shotgun (WGS) entry which is preliminary data.</text>
</comment>
<dbReference type="EMBL" id="JASBRG010000007">
    <property type="protein sequence ID" value="MDI3321998.1"/>
    <property type="molecule type" value="Genomic_DNA"/>
</dbReference>
<gene>
    <name evidence="1" type="ORF">QJ048_19560</name>
</gene>
<evidence type="ECO:0000313" key="2">
    <source>
        <dbReference type="Proteomes" id="UP001226434"/>
    </source>
</evidence>